<reference evidence="4" key="1">
    <citation type="submission" date="2020-10" db="EMBL/GenBank/DDBJ databases">
        <authorList>
            <person name="Gilroy R."/>
        </authorList>
    </citation>
    <scope>NUCLEOTIDE SEQUENCE</scope>
    <source>
        <strain evidence="4">ChiGjej1B1-22543</strain>
    </source>
</reference>
<dbReference type="Pfam" id="PF01055">
    <property type="entry name" value="Glyco_hydro_31_2nd"/>
    <property type="match status" value="2"/>
</dbReference>
<keyword evidence="2" id="KW-0378">Hydrolase</keyword>
<dbReference type="InterPro" id="IPR011658">
    <property type="entry name" value="PA14_dom"/>
</dbReference>
<dbReference type="InterPro" id="IPR037524">
    <property type="entry name" value="PA14/GLEYA"/>
</dbReference>
<dbReference type="SUPFAM" id="SSF51445">
    <property type="entry name" value="(Trans)glycosidases"/>
    <property type="match status" value="1"/>
</dbReference>
<evidence type="ECO:0000256" key="1">
    <source>
        <dbReference type="ARBA" id="ARBA00007806"/>
    </source>
</evidence>
<keyword evidence="2" id="KW-0326">Glycosidase</keyword>
<organism evidence="4 5">
    <name type="scientific">Candidatus Alloenteromonas pullicola</name>
    <dbReference type="NCBI Taxonomy" id="2840784"/>
    <lineage>
        <taxon>Bacteria</taxon>
        <taxon>Bacillati</taxon>
        <taxon>Bacillota</taxon>
        <taxon>Bacillota incertae sedis</taxon>
        <taxon>Candidatus Alloenteromonas</taxon>
    </lineage>
</organism>
<name>A0A9D1S3N1_9FIRM</name>
<sequence>MATDPTSLIHGQFRFTGFGPRVLRIVKRGKNGFNDRPSLFVPNLPLLTPSPIEHRIDGGMLLVDTHGYEVRMDLEAKTLAGVSVYKIEGEAATPILTIGKEDLKNTGELPLPEHTPEVYVLSDSPRLSLPRHGYVEDGKPNSSFLLDEDAEDVYLIFAERDPYVLRKVLISLTGVAPIMPLSAFGSWDSKYYEYNDATVDEEIANYAKYGLPLDNFVIDTDWRAAGATVGAGYKPNTKDFPSLKKTFERLHKKNLTVMFNDHPEPVEGADNLFDPKEVAFRRKNLTHFLSLGLDYWWFDRNWITRLKSIEPGDHPTLTPETLGAYLYHDVTRSYLETSAKGEYPKRTLLMSNVDEITNGVYKGITNIASHRYGIQWTGDTTMSDEFIGYEIENLVRAGANLIPYCHGDITGHVGDGSDELYVHYMQLGVFSPIYRLHSTHDVKRFRQPWLWGKRVLDIARDYDLLRYRLLPYYYSAARVAYETGTPIVRALGFIKGESTRLDEAKIGDGLLFAPIYTPVSKMALPKQAFASKIKASYYNNESLDGKPVYEAEYEGAIDFDWGTHSPKDGVVEREHFSAAFEFDLTNPLPEPMNLLIGSDDGIRLYEDGKLVIDSWVNRGFYVDKGPKLGVGETHHYRLEYYQGVMGAKLVAYMLPESEEPKKEKDTYIPLDGEYIDLFDGSIHAPGSLASREYGLEECPLFVRTGTIIPLAKECLNTHGSDWSSLSLALFPRREGSAHFTLYEDDRETEAYMHGEWRKTRYSGTYVEDKRSYELTIDESAGCYDGAKQEREYRFQLYLRKDEVLKAIRCDGEVLPFDLVKHSGAGMPLPFQGPARALDYYECSVKLSNGKSHLVEFFIE</sequence>
<dbReference type="Gene3D" id="2.60.40.1180">
    <property type="entry name" value="Golgi alpha-mannosidase II"/>
    <property type="match status" value="1"/>
</dbReference>
<feature type="domain" description="PA14" evidence="3">
    <location>
        <begin position="528"/>
        <end position="666"/>
    </location>
</feature>
<dbReference type="AlphaFoldDB" id="A0A9D1S3N1"/>
<accession>A0A9D1S3N1</accession>
<dbReference type="GO" id="GO:0005975">
    <property type="term" value="P:carbohydrate metabolic process"/>
    <property type="evidence" value="ECO:0007669"/>
    <property type="project" value="InterPro"/>
</dbReference>
<dbReference type="GO" id="GO:0090599">
    <property type="term" value="F:alpha-glucosidase activity"/>
    <property type="evidence" value="ECO:0007669"/>
    <property type="project" value="TreeGrafter"/>
</dbReference>
<dbReference type="EMBL" id="DVMV01000023">
    <property type="protein sequence ID" value="HIU45308.1"/>
    <property type="molecule type" value="Genomic_DNA"/>
</dbReference>
<dbReference type="Gene3D" id="3.20.20.80">
    <property type="entry name" value="Glycosidases"/>
    <property type="match status" value="1"/>
</dbReference>
<comment type="similarity">
    <text evidence="1 2">Belongs to the glycosyl hydrolase 31 family.</text>
</comment>
<evidence type="ECO:0000256" key="2">
    <source>
        <dbReference type="RuleBase" id="RU361185"/>
    </source>
</evidence>
<dbReference type="GO" id="GO:0006491">
    <property type="term" value="P:N-glycan processing"/>
    <property type="evidence" value="ECO:0007669"/>
    <property type="project" value="TreeGrafter"/>
</dbReference>
<dbReference type="PANTHER" id="PTHR22762:SF120">
    <property type="entry name" value="HETEROGLYCAN GLUCOSIDASE 1"/>
    <property type="match status" value="1"/>
</dbReference>
<dbReference type="SUPFAM" id="SSF56988">
    <property type="entry name" value="Anthrax protective antigen"/>
    <property type="match status" value="1"/>
</dbReference>
<dbReference type="Proteomes" id="UP000824070">
    <property type="component" value="Unassembled WGS sequence"/>
</dbReference>
<reference evidence="4" key="2">
    <citation type="journal article" date="2021" name="PeerJ">
        <title>Extensive microbial diversity within the chicken gut microbiome revealed by metagenomics and culture.</title>
        <authorList>
            <person name="Gilroy R."/>
            <person name="Ravi A."/>
            <person name="Getino M."/>
            <person name="Pursley I."/>
            <person name="Horton D.L."/>
            <person name="Alikhan N.F."/>
            <person name="Baker D."/>
            <person name="Gharbi K."/>
            <person name="Hall N."/>
            <person name="Watson M."/>
            <person name="Adriaenssens E.M."/>
            <person name="Foster-Nyarko E."/>
            <person name="Jarju S."/>
            <person name="Secka A."/>
            <person name="Antonio M."/>
            <person name="Oren A."/>
            <person name="Chaudhuri R.R."/>
            <person name="La Ragione R."/>
            <person name="Hildebrand F."/>
            <person name="Pallen M.J."/>
        </authorList>
    </citation>
    <scope>NUCLEOTIDE SEQUENCE</scope>
    <source>
        <strain evidence="4">ChiGjej1B1-22543</strain>
    </source>
</reference>
<dbReference type="Pfam" id="PF17137">
    <property type="entry name" value="DUF5110"/>
    <property type="match status" value="1"/>
</dbReference>
<dbReference type="PANTHER" id="PTHR22762">
    <property type="entry name" value="ALPHA-GLUCOSIDASE"/>
    <property type="match status" value="1"/>
</dbReference>
<comment type="caution">
    <text evidence="4">The sequence shown here is derived from an EMBL/GenBank/DDBJ whole genome shotgun (WGS) entry which is preliminary data.</text>
</comment>
<evidence type="ECO:0000313" key="5">
    <source>
        <dbReference type="Proteomes" id="UP000824070"/>
    </source>
</evidence>
<dbReference type="Pfam" id="PF07691">
    <property type="entry name" value="PA14"/>
    <property type="match status" value="1"/>
</dbReference>
<dbReference type="Gene3D" id="3.90.182.10">
    <property type="entry name" value="Toxin - Anthrax Protective Antigen,domain 1"/>
    <property type="match status" value="1"/>
</dbReference>
<dbReference type="InterPro" id="IPR033403">
    <property type="entry name" value="DUF5110"/>
</dbReference>
<gene>
    <name evidence="4" type="ORF">IAC52_03310</name>
</gene>
<dbReference type="InterPro" id="IPR017853">
    <property type="entry name" value="GH"/>
</dbReference>
<protein>
    <submittedName>
        <fullName evidence="4">DUF5110 domain-containing protein</fullName>
    </submittedName>
</protein>
<dbReference type="PROSITE" id="PS51820">
    <property type="entry name" value="PA14"/>
    <property type="match status" value="1"/>
</dbReference>
<dbReference type="InterPro" id="IPR000322">
    <property type="entry name" value="Glyco_hydro_31_TIM"/>
</dbReference>
<evidence type="ECO:0000313" key="4">
    <source>
        <dbReference type="EMBL" id="HIU45308.1"/>
    </source>
</evidence>
<proteinExistence type="inferred from homology"/>
<dbReference type="InterPro" id="IPR013780">
    <property type="entry name" value="Glyco_hydro_b"/>
</dbReference>
<evidence type="ECO:0000259" key="3">
    <source>
        <dbReference type="PROSITE" id="PS51820"/>
    </source>
</evidence>